<feature type="compositionally biased region" description="Polar residues" evidence="10">
    <location>
        <begin position="370"/>
        <end position="379"/>
    </location>
</feature>
<evidence type="ECO:0000313" key="12">
    <source>
        <dbReference type="EMBL" id="KAK7803913.1"/>
    </source>
</evidence>
<evidence type="ECO:0000256" key="6">
    <source>
        <dbReference type="ARBA" id="ARBA00023136"/>
    </source>
</evidence>
<evidence type="ECO:0000256" key="10">
    <source>
        <dbReference type="SAM" id="MobiDB-lite"/>
    </source>
</evidence>
<evidence type="ECO:0000256" key="3">
    <source>
        <dbReference type="ARBA" id="ARBA00022692"/>
    </source>
</evidence>
<feature type="compositionally biased region" description="Polar residues" evidence="10">
    <location>
        <begin position="328"/>
        <end position="341"/>
    </location>
</feature>
<keyword evidence="3 11" id="KW-0812">Transmembrane</keyword>
<dbReference type="GO" id="GO:0030665">
    <property type="term" value="C:clathrin-coated vesicle membrane"/>
    <property type="evidence" value="ECO:0007669"/>
    <property type="project" value="UniProtKB-SubCell"/>
</dbReference>
<feature type="compositionally biased region" description="Low complexity" evidence="10">
    <location>
        <begin position="380"/>
        <end position="400"/>
    </location>
</feature>
<dbReference type="PANTHER" id="PTHR12300:SF133">
    <property type="entry name" value="RECEPTOR EXPRESSION-ENHANCING PROTEIN 6"/>
    <property type="match status" value="1"/>
</dbReference>
<feature type="region of interest" description="Disordered" evidence="10">
    <location>
        <begin position="236"/>
        <end position="476"/>
    </location>
</feature>
<comment type="subcellular location">
    <subcellularLocation>
        <location evidence="8">Cytoplasmic vesicle</location>
        <location evidence="8">Clathrin-coated vesicle membrane</location>
        <topology evidence="8">Multi-pass membrane protein</topology>
    </subcellularLocation>
    <subcellularLocation>
        <location evidence="1">Endoplasmic reticulum membrane</location>
        <topology evidence="1">Multi-pass membrane protein</topology>
    </subcellularLocation>
</comment>
<feature type="region of interest" description="Disordered" evidence="10">
    <location>
        <begin position="210"/>
        <end position="229"/>
    </location>
</feature>
<feature type="compositionally biased region" description="Low complexity" evidence="10">
    <location>
        <begin position="347"/>
        <end position="363"/>
    </location>
</feature>
<evidence type="ECO:0000313" key="13">
    <source>
        <dbReference type="Proteomes" id="UP001488838"/>
    </source>
</evidence>
<evidence type="ECO:0000256" key="5">
    <source>
        <dbReference type="ARBA" id="ARBA00022989"/>
    </source>
</evidence>
<dbReference type="AlphaFoldDB" id="A0AAW0HMC3"/>
<accession>A0AAW0HMC3</accession>
<keyword evidence="7" id="KW-0968">Cytoplasmic vesicle</keyword>
<evidence type="ECO:0000256" key="7">
    <source>
        <dbReference type="ARBA" id="ARBA00023329"/>
    </source>
</evidence>
<proteinExistence type="inferred from homology"/>
<dbReference type="PANTHER" id="PTHR12300">
    <property type="entry name" value="HVA22-LIKE PROTEINS"/>
    <property type="match status" value="1"/>
</dbReference>
<evidence type="ECO:0000256" key="2">
    <source>
        <dbReference type="ARBA" id="ARBA00008573"/>
    </source>
</evidence>
<feature type="compositionally biased region" description="Polar residues" evidence="10">
    <location>
        <begin position="401"/>
        <end position="414"/>
    </location>
</feature>
<dbReference type="EMBL" id="JBBHLL010000398">
    <property type="protein sequence ID" value="KAK7803913.1"/>
    <property type="molecule type" value="Genomic_DNA"/>
</dbReference>
<dbReference type="Proteomes" id="UP001488838">
    <property type="component" value="Unassembled WGS sequence"/>
</dbReference>
<keyword evidence="5 11" id="KW-1133">Transmembrane helix</keyword>
<dbReference type="Pfam" id="PF03134">
    <property type="entry name" value="TB2_DP1_HVA22"/>
    <property type="match status" value="1"/>
</dbReference>
<evidence type="ECO:0000256" key="9">
    <source>
        <dbReference type="ARBA" id="ARBA00040661"/>
    </source>
</evidence>
<evidence type="ECO:0000256" key="4">
    <source>
        <dbReference type="ARBA" id="ARBA00022824"/>
    </source>
</evidence>
<dbReference type="GO" id="GO:0005789">
    <property type="term" value="C:endoplasmic reticulum membrane"/>
    <property type="evidence" value="ECO:0007669"/>
    <property type="project" value="UniProtKB-SubCell"/>
</dbReference>
<organism evidence="12 13">
    <name type="scientific">Myodes glareolus</name>
    <name type="common">Bank vole</name>
    <name type="synonym">Clethrionomys glareolus</name>
    <dbReference type="NCBI Taxonomy" id="447135"/>
    <lineage>
        <taxon>Eukaryota</taxon>
        <taxon>Metazoa</taxon>
        <taxon>Chordata</taxon>
        <taxon>Craniata</taxon>
        <taxon>Vertebrata</taxon>
        <taxon>Euteleostomi</taxon>
        <taxon>Mammalia</taxon>
        <taxon>Eutheria</taxon>
        <taxon>Euarchontoglires</taxon>
        <taxon>Glires</taxon>
        <taxon>Rodentia</taxon>
        <taxon>Myomorpha</taxon>
        <taxon>Muroidea</taxon>
        <taxon>Cricetidae</taxon>
        <taxon>Arvicolinae</taxon>
        <taxon>Myodes</taxon>
    </lineage>
</organism>
<keyword evidence="4" id="KW-0256">Endoplasmic reticulum</keyword>
<feature type="compositionally biased region" description="Polar residues" evidence="10">
    <location>
        <begin position="210"/>
        <end position="221"/>
    </location>
</feature>
<sequence>MDGLRQRFERFLEQKNVATEALGALEARTGVEKRYLATESHSLNHTTLGVCVKGCVTVYSGNGVWEPRLFIAENVLVAKRRFPTVWPGSQRQLYLHVDDPALCRDLVREEGQAASEALLATLVSSGALALLSLYLLFGYGASLLCNVIGFVYPAYASVKAIESPAKEDDTVWLTYWVVYALFGLVEFFSDLLLFWFPFYYAGKVGRPQVRSDSAPETQVRSPGSLCTEPLANVKEHTATTEAQASDSPSSDSQTETEQQQQRRPSSPSKPAASPSRPSRATNGQSPSPVSPGSASASRGLLATGSASGSQIPSKARGRRSRGSVSSRPAQRTQLPSTSLGHSQPAIRSGGPSQPGGRSSGPTRTAGRYPGNNQQTSQALASAQPAGRSTAAASAPTSTQRISVSNQGSPRAQSPSTPPDPNQAGSKAPSEPGDEGSKNNKQEQKVQATEVAGSSSVPKTEPESERLAPCHSESSLEYLSESTTEITCKWPSYQLRCPRHCWLLQHLAY</sequence>
<reference evidence="12 13" key="1">
    <citation type="journal article" date="2023" name="bioRxiv">
        <title>Conserved and derived expression patterns and positive selection on dental genes reveal complex evolutionary context of ever-growing rodent molars.</title>
        <authorList>
            <person name="Calamari Z.T."/>
            <person name="Song A."/>
            <person name="Cohen E."/>
            <person name="Akter M."/>
            <person name="Roy R.D."/>
            <person name="Hallikas O."/>
            <person name="Christensen M.M."/>
            <person name="Li P."/>
            <person name="Marangoni P."/>
            <person name="Jernvall J."/>
            <person name="Klein O.D."/>
        </authorList>
    </citation>
    <scope>NUCLEOTIDE SEQUENCE [LARGE SCALE GENOMIC DNA]</scope>
    <source>
        <strain evidence="12">V071</strain>
    </source>
</reference>
<feature type="compositionally biased region" description="Low complexity" evidence="10">
    <location>
        <begin position="242"/>
        <end position="297"/>
    </location>
</feature>
<comment type="similarity">
    <text evidence="2">Belongs to the DP1 family.</text>
</comment>
<evidence type="ECO:0000256" key="1">
    <source>
        <dbReference type="ARBA" id="ARBA00004477"/>
    </source>
</evidence>
<feature type="transmembrane region" description="Helical" evidence="11">
    <location>
        <begin position="133"/>
        <end position="155"/>
    </location>
</feature>
<feature type="transmembrane region" description="Helical" evidence="11">
    <location>
        <begin position="175"/>
        <end position="200"/>
    </location>
</feature>
<evidence type="ECO:0000256" key="8">
    <source>
        <dbReference type="ARBA" id="ARBA00029431"/>
    </source>
</evidence>
<dbReference type="InterPro" id="IPR004345">
    <property type="entry name" value="TB2_DP1_HVA22"/>
</dbReference>
<gene>
    <name evidence="12" type="ORF">U0070_020130</name>
</gene>
<keyword evidence="13" id="KW-1185">Reference proteome</keyword>
<evidence type="ECO:0000256" key="11">
    <source>
        <dbReference type="SAM" id="Phobius"/>
    </source>
</evidence>
<protein>
    <recommendedName>
        <fullName evidence="9">Receptor expression-enhancing protein 6</fullName>
    </recommendedName>
</protein>
<comment type="caution">
    <text evidence="12">The sequence shown here is derived from an EMBL/GenBank/DDBJ whole genome shotgun (WGS) entry which is preliminary data.</text>
</comment>
<keyword evidence="6 11" id="KW-0472">Membrane</keyword>
<name>A0AAW0HMC3_MYOGA</name>
<feature type="compositionally biased region" description="Basic and acidic residues" evidence="10">
    <location>
        <begin position="434"/>
        <end position="443"/>
    </location>
</feature>